<dbReference type="Proteomes" id="UP000556329">
    <property type="component" value="Unassembled WGS sequence"/>
</dbReference>
<protein>
    <submittedName>
        <fullName evidence="1">Uncharacterized protein</fullName>
    </submittedName>
</protein>
<dbReference type="AlphaFoldDB" id="A0A841P4W1"/>
<comment type="caution">
    <text evidence="1">The sequence shown here is derived from an EMBL/GenBank/DDBJ whole genome shotgun (WGS) entry which is preliminary data.</text>
</comment>
<reference evidence="1 2" key="1">
    <citation type="submission" date="2020-08" db="EMBL/GenBank/DDBJ databases">
        <title>Genomic Encyclopedia of Type Strains, Phase IV (KMG-IV): sequencing the most valuable type-strain genomes for metagenomic binning, comparative biology and taxonomic classification.</title>
        <authorList>
            <person name="Goeker M."/>
        </authorList>
    </citation>
    <scope>NUCLEOTIDE SEQUENCE [LARGE SCALE GENOMIC DNA]</scope>
    <source>
        <strain evidence="1 2">DSM 100039</strain>
    </source>
</reference>
<accession>A0A841P4W1</accession>
<keyword evidence="2" id="KW-1185">Reference proteome</keyword>
<dbReference type="EMBL" id="JACHEF010000001">
    <property type="protein sequence ID" value="MBB6408621.1"/>
    <property type="molecule type" value="Genomic_DNA"/>
</dbReference>
<sequence>MTRDQITELLGRLSTDPVVTRMLDDFKIRRRPEIEYEPEAVDRRIVEPRDWLVNRRLGIEFGFEDEAVFRNAHPDDAPSGKMLLIQLCFYGNHDGINRYNGAQPFDLSFDDSRESVRSKLAAWEVSRRSYVRDTWELPEWTMVAAYADGGSCVDSLLFLLRQPPMPADLDEVAIVPSLDNIISILGKSLSDPELRLILAPLKLDNNLRNVGERWVANFRIHAGVQLDFVESGSSRGASLAQVTLYRENEMAAAEWPGELPFGLTFKDSPEQMFAKIGRPPERHDDSDFTGVAMWFFPLFNLSIRYDTVENVLLMVRLLPPEGELVS</sequence>
<dbReference type="RefSeq" id="WP_184871664.1">
    <property type="nucleotide sequence ID" value="NZ_JACHEF010000001.1"/>
</dbReference>
<evidence type="ECO:0000313" key="2">
    <source>
        <dbReference type="Proteomes" id="UP000556329"/>
    </source>
</evidence>
<proteinExistence type="predicted"/>
<gene>
    <name evidence="1" type="ORF">HNQ71_001265</name>
</gene>
<name>A0A841P4W1_9HYPH</name>
<organism evidence="1 2">
    <name type="scientific">Mesorhizobium sangaii</name>
    <dbReference type="NCBI Taxonomy" id="505389"/>
    <lineage>
        <taxon>Bacteria</taxon>
        <taxon>Pseudomonadati</taxon>
        <taxon>Pseudomonadota</taxon>
        <taxon>Alphaproteobacteria</taxon>
        <taxon>Hyphomicrobiales</taxon>
        <taxon>Phyllobacteriaceae</taxon>
        <taxon>Mesorhizobium</taxon>
    </lineage>
</organism>
<evidence type="ECO:0000313" key="1">
    <source>
        <dbReference type="EMBL" id="MBB6408621.1"/>
    </source>
</evidence>